<feature type="transmembrane region" description="Helical" evidence="7">
    <location>
        <begin position="154"/>
        <end position="177"/>
    </location>
</feature>
<protein>
    <submittedName>
        <fullName evidence="9">Surface polysaccharide O-acyltransferase-like enzyme</fullName>
    </submittedName>
</protein>
<comment type="similarity">
    <text evidence="2">Belongs to the acyltransferase 3 family.</text>
</comment>
<evidence type="ECO:0000256" key="1">
    <source>
        <dbReference type="ARBA" id="ARBA00004651"/>
    </source>
</evidence>
<name>A0A4R3JZZ4_9FIRM</name>
<keyword evidence="5 7" id="KW-1133">Transmembrane helix</keyword>
<accession>A0A4R3JZZ4</accession>
<keyword evidence="9" id="KW-0808">Transferase</keyword>
<comment type="caution">
    <text evidence="9">The sequence shown here is derived from an EMBL/GenBank/DDBJ whole genome shotgun (WGS) entry which is preliminary data.</text>
</comment>
<keyword evidence="4 7" id="KW-0812">Transmembrane</keyword>
<feature type="transmembrane region" description="Helical" evidence="7">
    <location>
        <begin position="7"/>
        <end position="26"/>
    </location>
</feature>
<evidence type="ECO:0000256" key="2">
    <source>
        <dbReference type="ARBA" id="ARBA00007400"/>
    </source>
</evidence>
<sequence length="343" mass="39070">MPVKNRVFYFDLLNIAACYGVVWLHCSGDAFTFRLDKYWITSLIIQVIAHWAVPVFFMLTGANLMDYREKYSTKVYFRRRFSRVFIPFFVWSTIYLIWKCKLGWIKFSGGRELLSLYLNNGIEGIFWFFYPLLAIYLSIPVLTIFAEEKYKKQLYYLTGMGIVAYSFLPLLPGLFGISYSADLNPPVVGGYMMYVLLGWILKNESFSKKVRCIIYGAGAAGAVIMFAGTILLSLKAGELNNIFWDYMAFPTLFMACAVFLLAKHRHFKISENEKIGLAAAKLSQASFGVYLIHIMIIDFLVLNGHVNGDSRWWMVFGAAGVYVISAGIVVVCKKIPGGKYLFP</sequence>
<feature type="domain" description="Acyltransferase 3" evidence="8">
    <location>
        <begin position="9"/>
        <end position="328"/>
    </location>
</feature>
<dbReference type="InterPro" id="IPR002656">
    <property type="entry name" value="Acyl_transf_3_dom"/>
</dbReference>
<evidence type="ECO:0000256" key="6">
    <source>
        <dbReference type="ARBA" id="ARBA00023136"/>
    </source>
</evidence>
<feature type="transmembrane region" description="Helical" evidence="7">
    <location>
        <begin position="246"/>
        <end position="264"/>
    </location>
</feature>
<feature type="transmembrane region" description="Helical" evidence="7">
    <location>
        <begin position="125"/>
        <end position="145"/>
    </location>
</feature>
<evidence type="ECO:0000313" key="10">
    <source>
        <dbReference type="Proteomes" id="UP000295726"/>
    </source>
</evidence>
<dbReference type="GO" id="GO:0005886">
    <property type="term" value="C:plasma membrane"/>
    <property type="evidence" value="ECO:0007669"/>
    <property type="project" value="UniProtKB-SubCell"/>
</dbReference>
<evidence type="ECO:0000256" key="7">
    <source>
        <dbReference type="SAM" id="Phobius"/>
    </source>
</evidence>
<feature type="transmembrane region" description="Helical" evidence="7">
    <location>
        <begin position="312"/>
        <end position="332"/>
    </location>
</feature>
<dbReference type="GO" id="GO:0016413">
    <property type="term" value="F:O-acetyltransferase activity"/>
    <property type="evidence" value="ECO:0007669"/>
    <property type="project" value="TreeGrafter"/>
</dbReference>
<dbReference type="EMBL" id="SLZZ01000032">
    <property type="protein sequence ID" value="TCS75012.1"/>
    <property type="molecule type" value="Genomic_DNA"/>
</dbReference>
<feature type="transmembrane region" description="Helical" evidence="7">
    <location>
        <begin position="213"/>
        <end position="234"/>
    </location>
</feature>
<keyword evidence="10" id="KW-1185">Reference proteome</keyword>
<reference evidence="9 10" key="1">
    <citation type="submission" date="2019-03" db="EMBL/GenBank/DDBJ databases">
        <title>Genomic Encyclopedia of Type Strains, Phase IV (KMG-IV): sequencing the most valuable type-strain genomes for metagenomic binning, comparative biology and taxonomic classification.</title>
        <authorList>
            <person name="Goeker M."/>
        </authorList>
    </citation>
    <scope>NUCLEOTIDE SEQUENCE [LARGE SCALE GENOMIC DNA]</scope>
    <source>
        <strain evidence="9 10">DSM 29489</strain>
    </source>
</reference>
<feature type="transmembrane region" description="Helical" evidence="7">
    <location>
        <begin position="84"/>
        <end position="105"/>
    </location>
</feature>
<keyword evidence="3" id="KW-1003">Cell membrane</keyword>
<feature type="transmembrane region" description="Helical" evidence="7">
    <location>
        <begin position="285"/>
        <end position="306"/>
    </location>
</feature>
<evidence type="ECO:0000313" key="9">
    <source>
        <dbReference type="EMBL" id="TCS75012.1"/>
    </source>
</evidence>
<dbReference type="PANTHER" id="PTHR40074">
    <property type="entry name" value="O-ACETYLTRANSFERASE WECH"/>
    <property type="match status" value="1"/>
</dbReference>
<feature type="transmembrane region" description="Helical" evidence="7">
    <location>
        <begin position="38"/>
        <end position="64"/>
    </location>
</feature>
<organism evidence="9 10">
    <name type="scientific">Muricomes intestini</name>
    <dbReference type="NCBI Taxonomy" id="1796634"/>
    <lineage>
        <taxon>Bacteria</taxon>
        <taxon>Bacillati</taxon>
        <taxon>Bacillota</taxon>
        <taxon>Clostridia</taxon>
        <taxon>Lachnospirales</taxon>
        <taxon>Lachnospiraceae</taxon>
        <taxon>Muricomes</taxon>
    </lineage>
</organism>
<dbReference type="PANTHER" id="PTHR40074:SF2">
    <property type="entry name" value="O-ACETYLTRANSFERASE WECH"/>
    <property type="match status" value="1"/>
</dbReference>
<dbReference type="Proteomes" id="UP000295726">
    <property type="component" value="Unassembled WGS sequence"/>
</dbReference>
<feature type="transmembrane region" description="Helical" evidence="7">
    <location>
        <begin position="183"/>
        <end position="201"/>
    </location>
</feature>
<comment type="subcellular location">
    <subcellularLocation>
        <location evidence="1">Cell membrane</location>
        <topology evidence="1">Multi-pass membrane protein</topology>
    </subcellularLocation>
</comment>
<evidence type="ECO:0000256" key="3">
    <source>
        <dbReference type="ARBA" id="ARBA00022475"/>
    </source>
</evidence>
<keyword evidence="6 7" id="KW-0472">Membrane</keyword>
<evidence type="ECO:0000256" key="4">
    <source>
        <dbReference type="ARBA" id="ARBA00022692"/>
    </source>
</evidence>
<keyword evidence="9" id="KW-0012">Acyltransferase</keyword>
<evidence type="ECO:0000256" key="5">
    <source>
        <dbReference type="ARBA" id="ARBA00022989"/>
    </source>
</evidence>
<proteinExistence type="inferred from homology"/>
<gene>
    <name evidence="9" type="ORF">EDD59_1324</name>
</gene>
<dbReference type="Pfam" id="PF01757">
    <property type="entry name" value="Acyl_transf_3"/>
    <property type="match status" value="1"/>
</dbReference>
<dbReference type="AlphaFoldDB" id="A0A4R3JZZ4"/>
<evidence type="ECO:0000259" key="8">
    <source>
        <dbReference type="Pfam" id="PF01757"/>
    </source>
</evidence>
<dbReference type="GO" id="GO:0009246">
    <property type="term" value="P:enterobacterial common antigen biosynthetic process"/>
    <property type="evidence" value="ECO:0007669"/>
    <property type="project" value="TreeGrafter"/>
</dbReference>